<evidence type="ECO:0000313" key="2">
    <source>
        <dbReference type="EMBL" id="MBS2545576.1"/>
    </source>
</evidence>
<dbReference type="Proteomes" id="UP000730482">
    <property type="component" value="Unassembled WGS sequence"/>
</dbReference>
<gene>
    <name evidence="2" type="ORF">KGQ19_01705</name>
</gene>
<sequence length="252" mass="25557">MAIAAVAALAGCGSTGTNGVAKKGTGSIVADAEDAVLNASSVHIQGQFKSGNQPVALDLRLEQDKGASGTVTIGNEVIELLRVGPDVYVKGDEEFYRSVLSRLGDGSPAPSAAPSGTGAPSAAGSAAASGSSSAPDNIAVTAMQINFLHIGPADAQYQTFASLTDPRQLLAQVMQGIGSLDKDGQKDIRGTKSIVLSGGKGTRVYVAIDGQPFLERVLPPGGGTLDFMDYDQPVTLNPPPPGQVVDIAKIAK</sequence>
<dbReference type="RefSeq" id="WP_212007244.1">
    <property type="nucleotide sequence ID" value="NZ_JAAFYZ010000004.1"/>
</dbReference>
<feature type="region of interest" description="Disordered" evidence="1">
    <location>
        <begin position="106"/>
        <end position="133"/>
    </location>
</feature>
<evidence type="ECO:0000256" key="1">
    <source>
        <dbReference type="SAM" id="MobiDB-lite"/>
    </source>
</evidence>
<evidence type="ECO:0008006" key="4">
    <source>
        <dbReference type="Google" id="ProtNLM"/>
    </source>
</evidence>
<organism evidence="2 3">
    <name type="scientific">Catenulispora pinistramenti</name>
    <dbReference type="NCBI Taxonomy" id="2705254"/>
    <lineage>
        <taxon>Bacteria</taxon>
        <taxon>Bacillati</taxon>
        <taxon>Actinomycetota</taxon>
        <taxon>Actinomycetes</taxon>
        <taxon>Catenulisporales</taxon>
        <taxon>Catenulisporaceae</taxon>
        <taxon>Catenulispora</taxon>
    </lineage>
</organism>
<dbReference type="EMBL" id="JAAFYZ010000004">
    <property type="protein sequence ID" value="MBS2545576.1"/>
    <property type="molecule type" value="Genomic_DNA"/>
</dbReference>
<dbReference type="InterPro" id="IPR029046">
    <property type="entry name" value="LolA/LolB/LppX"/>
</dbReference>
<name>A0ABS5KJQ2_9ACTN</name>
<proteinExistence type="predicted"/>
<reference evidence="2 3" key="1">
    <citation type="submission" date="2020-02" db="EMBL/GenBank/DDBJ databases">
        <title>Acidophilic actinobacteria isolated from forest soil.</title>
        <authorList>
            <person name="Golinska P."/>
        </authorList>
    </citation>
    <scope>NUCLEOTIDE SEQUENCE [LARGE SCALE GENOMIC DNA]</scope>
    <source>
        <strain evidence="2 3">NL8</strain>
    </source>
</reference>
<evidence type="ECO:0000313" key="3">
    <source>
        <dbReference type="Proteomes" id="UP000730482"/>
    </source>
</evidence>
<dbReference type="SUPFAM" id="SSF89392">
    <property type="entry name" value="Prokaryotic lipoproteins and lipoprotein localization factors"/>
    <property type="match status" value="1"/>
</dbReference>
<keyword evidence="3" id="KW-1185">Reference proteome</keyword>
<accession>A0ABS5KJQ2</accession>
<protein>
    <recommendedName>
        <fullName evidence="4">Lipoprotein</fullName>
    </recommendedName>
</protein>
<comment type="caution">
    <text evidence="2">The sequence shown here is derived from an EMBL/GenBank/DDBJ whole genome shotgun (WGS) entry which is preliminary data.</text>
</comment>